<evidence type="ECO:0000256" key="3">
    <source>
        <dbReference type="ARBA" id="ARBA00022729"/>
    </source>
</evidence>
<dbReference type="PANTHER" id="PTHR37423:SF2">
    <property type="entry name" value="MEMBRANE-BOUND LYTIC MUREIN TRANSGLYCOSYLASE C"/>
    <property type="match status" value="1"/>
</dbReference>
<sequence length="660" mass="73365">MSSMVSRILLSSLLLTPATCMAAEQTAWQSSGDRSLSDPTNGNAVLALQRWRVLSQSDNYSFEDYAGFVMTYPDWPDGERMKRNAEQAINIESFSPRMALQYFDRFAPVTNGGAAKYAVALLATGQREKANTLARQAWRGGTMADEDEAALLSRFRSIFSPADHDARMNALLWARATKAATRQLGFVSSSMRPVFAARLAQLTESPDANTRASAVGAQARDDAGFLADRSRYLRNKGQSFASRQLLASRPPLRVKPAKVETWYESNLINARAAANDRQWKLAYDIASNVDDAWTGAVNIAEQNSRIRDKYSDLVWLAGTVALEKQRQPRKAVAMFDRYARSYNSPNIRSKGYYWAGRAAADAGQTDQAISYFQKAAQFPAYFYGQLAHERLGRALPAFDRTYQAEISPEDRKVFNNETLVQAAIASARTGPWREQIRFYRALAYKAETPKDYALLSDLSVRIGQRDLGVISGISGVGNGAGVTDATFFPTLKVPFGYENSWTSIHAITRQESQFAIGAISHAGARGLMQLMPGTAREQSGKAGLRYNMSALTTDPQYNIRLGSGYFERMLSYYGGSWPLAAAAYNAGPGNVNKWLRRNGDPRMGGIDWLMWIENIPISETRNYVKRVLENAVVYDTKNPRGPRMKSDTPLTRYIGKNYKG</sequence>
<evidence type="ECO:0000313" key="6">
    <source>
        <dbReference type="EMBL" id="SIO06540.1"/>
    </source>
</evidence>
<feature type="signal peptide" evidence="4">
    <location>
        <begin position="1"/>
        <end position="22"/>
    </location>
</feature>
<protein>
    <submittedName>
        <fullName evidence="6">Soluble lytic murein transglycosylase</fullName>
    </submittedName>
</protein>
<dbReference type="InterPro" id="IPR023346">
    <property type="entry name" value="Lysozyme-like_dom_sf"/>
</dbReference>
<dbReference type="STRING" id="1123272.SAMN02745824_2816"/>
<dbReference type="CDD" id="cd13401">
    <property type="entry name" value="Slt70-like"/>
    <property type="match status" value="1"/>
</dbReference>
<dbReference type="InterPro" id="IPR008939">
    <property type="entry name" value="Lytic_TGlycosylase_superhlx_U"/>
</dbReference>
<accession>A0A1N6GG56</accession>
<feature type="chain" id="PRO_5012568449" evidence="4">
    <location>
        <begin position="23"/>
        <end position="660"/>
    </location>
</feature>
<keyword evidence="7" id="KW-1185">Reference proteome</keyword>
<evidence type="ECO:0000313" key="7">
    <source>
        <dbReference type="Proteomes" id="UP000185192"/>
    </source>
</evidence>
<name>A0A1N6GG56_9SPHN</name>
<dbReference type="RefSeq" id="WP_084192714.1">
    <property type="nucleotide sequence ID" value="NZ_FSQW01000002.1"/>
</dbReference>
<comment type="similarity">
    <text evidence="1">Belongs to the transglycosylase Slt family.</text>
</comment>
<evidence type="ECO:0000259" key="5">
    <source>
        <dbReference type="Pfam" id="PF01464"/>
    </source>
</evidence>
<dbReference type="EMBL" id="FSQW01000002">
    <property type="protein sequence ID" value="SIO06540.1"/>
    <property type="molecule type" value="Genomic_DNA"/>
</dbReference>
<dbReference type="SUPFAM" id="SSF53955">
    <property type="entry name" value="Lysozyme-like"/>
    <property type="match status" value="1"/>
</dbReference>
<dbReference type="GO" id="GO:0042597">
    <property type="term" value="C:periplasmic space"/>
    <property type="evidence" value="ECO:0007669"/>
    <property type="project" value="InterPro"/>
</dbReference>
<dbReference type="SUPFAM" id="SSF48435">
    <property type="entry name" value="Bacterial muramidases"/>
    <property type="match status" value="1"/>
</dbReference>
<evidence type="ECO:0000256" key="1">
    <source>
        <dbReference type="ARBA" id="ARBA00007734"/>
    </source>
</evidence>
<dbReference type="Gene3D" id="1.25.20.10">
    <property type="entry name" value="Bacterial muramidases"/>
    <property type="match status" value="1"/>
</dbReference>
<dbReference type="AlphaFoldDB" id="A0A1N6GG56"/>
<proteinExistence type="inferred from homology"/>
<comment type="similarity">
    <text evidence="2">Belongs to the virb1 family.</text>
</comment>
<keyword evidence="3 4" id="KW-0732">Signal</keyword>
<dbReference type="Pfam" id="PF01464">
    <property type="entry name" value="SLT"/>
    <property type="match status" value="1"/>
</dbReference>
<dbReference type="Proteomes" id="UP000185192">
    <property type="component" value="Unassembled WGS sequence"/>
</dbReference>
<dbReference type="InterPro" id="IPR008258">
    <property type="entry name" value="Transglycosylase_SLT_dom_1"/>
</dbReference>
<organism evidence="6 7">
    <name type="scientific">Parasphingorhabdus marina DSM 22363</name>
    <dbReference type="NCBI Taxonomy" id="1123272"/>
    <lineage>
        <taxon>Bacteria</taxon>
        <taxon>Pseudomonadati</taxon>
        <taxon>Pseudomonadota</taxon>
        <taxon>Alphaproteobacteria</taxon>
        <taxon>Sphingomonadales</taxon>
        <taxon>Sphingomonadaceae</taxon>
        <taxon>Parasphingorhabdus</taxon>
    </lineage>
</organism>
<dbReference type="PANTHER" id="PTHR37423">
    <property type="entry name" value="SOLUBLE LYTIC MUREIN TRANSGLYCOSYLASE-RELATED"/>
    <property type="match status" value="1"/>
</dbReference>
<evidence type="ECO:0000256" key="4">
    <source>
        <dbReference type="SAM" id="SignalP"/>
    </source>
</evidence>
<gene>
    <name evidence="6" type="ORF">SAMN02745824_2816</name>
</gene>
<feature type="domain" description="Transglycosylase SLT" evidence="5">
    <location>
        <begin position="497"/>
        <end position="600"/>
    </location>
</feature>
<reference evidence="7" key="1">
    <citation type="submission" date="2016-11" db="EMBL/GenBank/DDBJ databases">
        <authorList>
            <person name="Varghese N."/>
            <person name="Submissions S."/>
        </authorList>
    </citation>
    <scope>NUCLEOTIDE SEQUENCE [LARGE SCALE GENOMIC DNA]</scope>
    <source>
        <strain evidence="7">DSM 22363</strain>
    </source>
</reference>
<dbReference type="GO" id="GO:0004553">
    <property type="term" value="F:hydrolase activity, hydrolyzing O-glycosyl compounds"/>
    <property type="evidence" value="ECO:0007669"/>
    <property type="project" value="InterPro"/>
</dbReference>
<evidence type="ECO:0000256" key="2">
    <source>
        <dbReference type="ARBA" id="ARBA00009387"/>
    </source>
</evidence>
<dbReference type="Gene3D" id="1.10.530.10">
    <property type="match status" value="1"/>
</dbReference>